<dbReference type="EMBL" id="JBHTLS010000131">
    <property type="protein sequence ID" value="MFD1106273.1"/>
    <property type="molecule type" value="Genomic_DNA"/>
</dbReference>
<proteinExistence type="predicted"/>
<dbReference type="Pfam" id="PF06127">
    <property type="entry name" value="Mpo1-like"/>
    <property type="match status" value="1"/>
</dbReference>
<name>A0ABW3P5I9_9SPHN</name>
<evidence type="ECO:0000313" key="2">
    <source>
        <dbReference type="EMBL" id="MFD1106273.1"/>
    </source>
</evidence>
<dbReference type="Proteomes" id="UP001597203">
    <property type="component" value="Unassembled WGS sequence"/>
</dbReference>
<gene>
    <name evidence="2" type="ORF">ACFQ24_15515</name>
</gene>
<keyword evidence="3" id="KW-1185">Reference proteome</keyword>
<dbReference type="RefSeq" id="WP_380912808.1">
    <property type="nucleotide sequence ID" value="NZ_JBHTLS010000131.1"/>
</dbReference>
<dbReference type="PANTHER" id="PTHR34205:SF2">
    <property type="entry name" value="DUF962 DOMAIN-CONTAINING PROTEIN"/>
    <property type="match status" value="1"/>
</dbReference>
<dbReference type="PANTHER" id="PTHR34205">
    <property type="entry name" value="TRANSMEMBRANE PROTEIN"/>
    <property type="match status" value="1"/>
</dbReference>
<evidence type="ECO:0000313" key="3">
    <source>
        <dbReference type="Proteomes" id="UP001597203"/>
    </source>
</evidence>
<keyword evidence="1" id="KW-0472">Membrane</keyword>
<comment type="caution">
    <text evidence="2">The sequence shown here is derived from an EMBL/GenBank/DDBJ whole genome shotgun (WGS) entry which is preliminary data.</text>
</comment>
<sequence>MPIKSFHDFWPYYLQEHARPGTRALHYAGTSIVVGLLAALPLSRHWWTGLALPLAGYGFAWAGHWLVERNRPATFRYPLWSLRADFLMWKRFLTGRIGRDLERAGVRTDGTVDPARRIFA</sequence>
<keyword evidence="1" id="KW-0812">Transmembrane</keyword>
<accession>A0ABW3P5I9</accession>
<protein>
    <submittedName>
        <fullName evidence="2">Mpo1-like protein</fullName>
    </submittedName>
</protein>
<feature type="transmembrane region" description="Helical" evidence="1">
    <location>
        <begin position="46"/>
        <end position="67"/>
    </location>
</feature>
<reference evidence="3" key="1">
    <citation type="journal article" date="2019" name="Int. J. Syst. Evol. Microbiol.">
        <title>The Global Catalogue of Microorganisms (GCM) 10K type strain sequencing project: providing services to taxonomists for standard genome sequencing and annotation.</title>
        <authorList>
            <consortium name="The Broad Institute Genomics Platform"/>
            <consortium name="The Broad Institute Genome Sequencing Center for Infectious Disease"/>
            <person name="Wu L."/>
            <person name="Ma J."/>
        </authorList>
    </citation>
    <scope>NUCLEOTIDE SEQUENCE [LARGE SCALE GENOMIC DNA]</scope>
    <source>
        <strain evidence="3">CCUG 54329</strain>
    </source>
</reference>
<organism evidence="2 3">
    <name type="scientific">Sphingobium olei</name>
    <dbReference type="NCBI Taxonomy" id="420955"/>
    <lineage>
        <taxon>Bacteria</taxon>
        <taxon>Pseudomonadati</taxon>
        <taxon>Pseudomonadota</taxon>
        <taxon>Alphaproteobacteria</taxon>
        <taxon>Sphingomonadales</taxon>
        <taxon>Sphingomonadaceae</taxon>
        <taxon>Sphingobium</taxon>
    </lineage>
</organism>
<dbReference type="InterPro" id="IPR009305">
    <property type="entry name" value="Mpo1-like"/>
</dbReference>
<evidence type="ECO:0000256" key="1">
    <source>
        <dbReference type="SAM" id="Phobius"/>
    </source>
</evidence>
<keyword evidence="1" id="KW-1133">Transmembrane helix</keyword>